<evidence type="ECO:0000256" key="5">
    <source>
        <dbReference type="SAM" id="MobiDB-lite"/>
    </source>
</evidence>
<feature type="transmembrane region" description="Helical" evidence="6">
    <location>
        <begin position="185"/>
        <end position="208"/>
    </location>
</feature>
<proteinExistence type="predicted"/>
<dbReference type="InterPro" id="IPR051694">
    <property type="entry name" value="Immunoregulatory_rcpt-like"/>
</dbReference>
<feature type="chain" id="PRO_5042104992" description="Mid2 domain-containing protein" evidence="7">
    <location>
        <begin position="19"/>
        <end position="368"/>
    </location>
</feature>
<evidence type="ECO:0000256" key="4">
    <source>
        <dbReference type="ARBA" id="ARBA00023136"/>
    </source>
</evidence>
<feature type="region of interest" description="Disordered" evidence="5">
    <location>
        <begin position="55"/>
        <end position="146"/>
    </location>
</feature>
<keyword evidence="9" id="KW-1185">Reference proteome</keyword>
<reference evidence="8" key="2">
    <citation type="submission" date="2023-06" db="EMBL/GenBank/DDBJ databases">
        <authorList>
            <person name="Kobayashi Y."/>
            <person name="Kayamori A."/>
            <person name="Aoki K."/>
            <person name="Shiwa Y."/>
            <person name="Fujita N."/>
            <person name="Sugita T."/>
            <person name="Iwasaki W."/>
            <person name="Tanaka N."/>
            <person name="Takashima M."/>
        </authorList>
    </citation>
    <scope>NUCLEOTIDE SEQUENCE</scope>
    <source>
        <strain evidence="8">HIS016</strain>
    </source>
</reference>
<evidence type="ECO:0000256" key="3">
    <source>
        <dbReference type="ARBA" id="ARBA00022989"/>
    </source>
</evidence>
<evidence type="ECO:0000256" key="6">
    <source>
        <dbReference type="SAM" id="Phobius"/>
    </source>
</evidence>
<keyword evidence="3 6" id="KW-1133">Transmembrane helix</keyword>
<dbReference type="EMBL" id="BTCM01000004">
    <property type="protein sequence ID" value="GMK57555.1"/>
    <property type="molecule type" value="Genomic_DNA"/>
</dbReference>
<dbReference type="AlphaFoldDB" id="A0AAD3TVB7"/>
<dbReference type="GO" id="GO:0071944">
    <property type="term" value="C:cell periphery"/>
    <property type="evidence" value="ECO:0007669"/>
    <property type="project" value="UniProtKB-ARBA"/>
</dbReference>
<evidence type="ECO:0008006" key="10">
    <source>
        <dbReference type="Google" id="ProtNLM"/>
    </source>
</evidence>
<feature type="region of interest" description="Disordered" evidence="5">
    <location>
        <begin position="322"/>
        <end position="368"/>
    </location>
</feature>
<evidence type="ECO:0000256" key="7">
    <source>
        <dbReference type="SAM" id="SignalP"/>
    </source>
</evidence>
<gene>
    <name evidence="8" type="ORF">CspeluHIS016_0403890</name>
</gene>
<reference evidence="8" key="1">
    <citation type="journal article" date="2023" name="BMC Genomics">
        <title>Chromosome-level genome assemblies of Cutaneotrichosporon spp. (Trichosporonales, Basidiomycota) reveal imbalanced evolution between nucleotide sequences and chromosome synteny.</title>
        <authorList>
            <person name="Kobayashi Y."/>
            <person name="Kayamori A."/>
            <person name="Aoki K."/>
            <person name="Shiwa Y."/>
            <person name="Matsutani M."/>
            <person name="Fujita N."/>
            <person name="Sugita T."/>
            <person name="Iwasaki W."/>
            <person name="Tanaka N."/>
            <person name="Takashima M."/>
        </authorList>
    </citation>
    <scope>NUCLEOTIDE SEQUENCE</scope>
    <source>
        <strain evidence="8">HIS016</strain>
    </source>
</reference>
<evidence type="ECO:0000256" key="1">
    <source>
        <dbReference type="ARBA" id="ARBA00004167"/>
    </source>
</evidence>
<evidence type="ECO:0000313" key="8">
    <source>
        <dbReference type="EMBL" id="GMK57555.1"/>
    </source>
</evidence>
<protein>
    <recommendedName>
        <fullName evidence="10">Mid2 domain-containing protein</fullName>
    </recommendedName>
</protein>
<dbReference type="PANTHER" id="PTHR15549">
    <property type="entry name" value="PAIRED IMMUNOGLOBULIN-LIKE TYPE 2 RECEPTOR"/>
    <property type="match status" value="1"/>
</dbReference>
<keyword evidence="4 6" id="KW-0472">Membrane</keyword>
<accession>A0AAD3TVB7</accession>
<organism evidence="8 9">
    <name type="scientific">Cutaneotrichosporon spelunceum</name>
    <dbReference type="NCBI Taxonomy" id="1672016"/>
    <lineage>
        <taxon>Eukaryota</taxon>
        <taxon>Fungi</taxon>
        <taxon>Dikarya</taxon>
        <taxon>Basidiomycota</taxon>
        <taxon>Agaricomycotina</taxon>
        <taxon>Tremellomycetes</taxon>
        <taxon>Trichosporonales</taxon>
        <taxon>Trichosporonaceae</taxon>
        <taxon>Cutaneotrichosporon</taxon>
    </lineage>
</organism>
<dbReference type="GO" id="GO:0016020">
    <property type="term" value="C:membrane"/>
    <property type="evidence" value="ECO:0007669"/>
    <property type="project" value="UniProtKB-SubCell"/>
</dbReference>
<dbReference type="PANTHER" id="PTHR15549:SF30">
    <property type="entry name" value="MID2 DOMAIN-CONTAINING PROTEIN"/>
    <property type="match status" value="1"/>
</dbReference>
<keyword evidence="7" id="KW-0732">Signal</keyword>
<comment type="subcellular location">
    <subcellularLocation>
        <location evidence="1">Membrane</location>
        <topology evidence="1">Single-pass membrane protein</topology>
    </subcellularLocation>
</comment>
<comment type="caution">
    <text evidence="8">The sequence shown here is derived from an EMBL/GenBank/DDBJ whole genome shotgun (WGS) entry which is preliminary data.</text>
</comment>
<feature type="signal peptide" evidence="7">
    <location>
        <begin position="1"/>
        <end position="18"/>
    </location>
</feature>
<evidence type="ECO:0000313" key="9">
    <source>
        <dbReference type="Proteomes" id="UP001222932"/>
    </source>
</evidence>
<evidence type="ECO:0000256" key="2">
    <source>
        <dbReference type="ARBA" id="ARBA00022692"/>
    </source>
</evidence>
<dbReference type="Proteomes" id="UP001222932">
    <property type="component" value="Unassembled WGS sequence"/>
</dbReference>
<name>A0AAD3TVB7_9TREE</name>
<sequence length="368" mass="38626">MRLTSIVAFAAVPALVSAEWHHRHHYRQPAGWFANRRVVERQGIIQSIISDVLNPGGGGAASTPSSAPQPSTPIQTPTSSTSTPPQSSTVQLPSSSSPPSSVKPSSSETSSTSSETSQTPSPTPTTETTTTAHETSMATTAETSSSASAVLSVKFVTQTVNGQTQVITEAATPIPKTTGGISTGAIVGIAVGAAAVVIAIVAVIVMLARRGRSSSDDDAIRWPELNHHGDPEVQHALPVHQSDKHGVGDRRMSLGSELEEPQYLQSENEYSQQAGLGGSTFGAAADFNNYDNEKYGYAPPSPQGRTISPYGYDDDNYTTFPPPVQPQPSPVQGVRPDWATDGSYSDGHNGYATMHRDNSPPMTGVGSY</sequence>
<keyword evidence="2 6" id="KW-0812">Transmembrane</keyword>
<feature type="compositionally biased region" description="Low complexity" evidence="5">
    <location>
        <begin position="61"/>
        <end position="146"/>
    </location>
</feature>